<protein>
    <submittedName>
        <fullName evidence="2">Transposase</fullName>
    </submittedName>
</protein>
<dbReference type="InterPro" id="IPR036515">
    <property type="entry name" value="Transposase_17_sf"/>
</dbReference>
<keyword evidence="3" id="KW-1185">Reference proteome</keyword>
<dbReference type="AlphaFoldDB" id="A0A7M2WRN0"/>
<dbReference type="RefSeq" id="WP_206291012.1">
    <property type="nucleotide sequence ID" value="NZ_CP063458.1"/>
</dbReference>
<gene>
    <name evidence="2" type="ORF">IPV69_17490</name>
</gene>
<evidence type="ECO:0000313" key="3">
    <source>
        <dbReference type="Proteomes" id="UP000593765"/>
    </source>
</evidence>
<dbReference type="GO" id="GO:0004803">
    <property type="term" value="F:transposase activity"/>
    <property type="evidence" value="ECO:0007669"/>
    <property type="project" value="InterPro"/>
</dbReference>
<dbReference type="SMART" id="SM01321">
    <property type="entry name" value="Y1_Tnp"/>
    <property type="match status" value="1"/>
</dbReference>
<dbReference type="GO" id="GO:0006313">
    <property type="term" value="P:DNA transposition"/>
    <property type="evidence" value="ECO:0007669"/>
    <property type="project" value="InterPro"/>
</dbReference>
<dbReference type="PANTHER" id="PTHR36966:SF1">
    <property type="entry name" value="REP-ASSOCIATED TYROSINE TRANSPOSASE"/>
    <property type="match status" value="1"/>
</dbReference>
<dbReference type="PANTHER" id="PTHR36966">
    <property type="entry name" value="REP-ASSOCIATED TYROSINE TRANSPOSASE"/>
    <property type="match status" value="1"/>
</dbReference>
<feature type="domain" description="Transposase IS200-like" evidence="1">
    <location>
        <begin position="25"/>
        <end position="168"/>
    </location>
</feature>
<dbReference type="GO" id="GO:0043565">
    <property type="term" value="F:sequence-specific DNA binding"/>
    <property type="evidence" value="ECO:0007669"/>
    <property type="project" value="TreeGrafter"/>
</dbReference>
<dbReference type="InterPro" id="IPR052715">
    <property type="entry name" value="RAYT_transposase"/>
</dbReference>
<dbReference type="EMBL" id="CP063458">
    <property type="protein sequence ID" value="QOV88049.1"/>
    <property type="molecule type" value="Genomic_DNA"/>
</dbReference>
<accession>A0A7M2WRN0</accession>
<proteinExistence type="predicted"/>
<name>A0A7M2WRN0_9BACT</name>
<evidence type="ECO:0000259" key="1">
    <source>
        <dbReference type="SMART" id="SM01321"/>
    </source>
</evidence>
<evidence type="ECO:0000313" key="2">
    <source>
        <dbReference type="EMBL" id="QOV88049.1"/>
    </source>
</evidence>
<dbReference type="Gene3D" id="3.30.70.1290">
    <property type="entry name" value="Transposase IS200-like"/>
    <property type="match status" value="1"/>
</dbReference>
<reference evidence="2 3" key="1">
    <citation type="submission" date="2020-10" db="EMBL/GenBank/DDBJ databases">
        <title>Wide distribution of Phycisphaera-like planctomycetes from WD2101 soil group in peatlands and genome analysis of the first cultivated representative.</title>
        <authorList>
            <person name="Dedysh S.N."/>
            <person name="Beletsky A.V."/>
            <person name="Ivanova A."/>
            <person name="Kulichevskaya I.S."/>
            <person name="Suzina N.E."/>
            <person name="Philippov D.A."/>
            <person name="Rakitin A.L."/>
            <person name="Mardanov A.V."/>
            <person name="Ravin N.V."/>
        </authorList>
    </citation>
    <scope>NUCLEOTIDE SEQUENCE [LARGE SCALE GENOMIC DNA]</scope>
    <source>
        <strain evidence="2 3">M1803</strain>
    </source>
</reference>
<dbReference type="Pfam" id="PF01797">
    <property type="entry name" value="Y1_Tnp"/>
    <property type="match status" value="1"/>
</dbReference>
<dbReference type="KEGG" id="hbs:IPV69_17490"/>
<sequence>MNFVDPRRTPFVKMKSRGELPHLYKPAGTYFVTFRLLDAVVPPQRTMSEDDSDELRLAKAYEPPITLGSCVLARPEIASVVADALVAGKDLKYELYAWCVMPNHAHAVFAPFDSHRFDQIMQSWKGGTARRINQLVGRTGPLWERESFDHLIRSVAALSRFASYVEENPVTAGLCYTAEDWQFGSRYAASCKALEQA</sequence>
<dbReference type="Proteomes" id="UP000593765">
    <property type="component" value="Chromosome"/>
</dbReference>
<organism evidence="2 3">
    <name type="scientific">Humisphaera borealis</name>
    <dbReference type="NCBI Taxonomy" id="2807512"/>
    <lineage>
        <taxon>Bacteria</taxon>
        <taxon>Pseudomonadati</taxon>
        <taxon>Planctomycetota</taxon>
        <taxon>Phycisphaerae</taxon>
        <taxon>Tepidisphaerales</taxon>
        <taxon>Tepidisphaeraceae</taxon>
        <taxon>Humisphaera</taxon>
    </lineage>
</organism>
<dbReference type="InterPro" id="IPR002686">
    <property type="entry name" value="Transposase_17"/>
</dbReference>
<dbReference type="SUPFAM" id="SSF143422">
    <property type="entry name" value="Transposase IS200-like"/>
    <property type="match status" value="1"/>
</dbReference>